<name>A0A7S2QA45_9DINO</name>
<sequence length="326" mass="36093">MRATAIASCLMAWSRRCMGTLVVGGNGALLQAHRSSTDEVKRVKSLTPPSPGVPGVAEVYTLSVDSPLGKERMKGVAEVMKDLKIESFVSVMGLSAAAYKNEQDEMDQQVLPMTEQQKKEWLQVDIGYGPVHKGKKPAMMGSSGALACSLGHRHIWETALDMFAKRNSSDERWALIVEDDVRVRRRASPSPEEALREALASVPAGVDIVFLDDRHCWGRSGELGQGVDIYLQSSQAYAITAKGARALLSEPFKRNADHWLNIPVHDGKIRGFCPKRSRIVFAHEYKHASMIKSNAAKLNLLSVFGLRVDYFRNTRVVRRRTPPPIV</sequence>
<accession>A0A7S2QA45</accession>
<dbReference type="EMBL" id="HBGW01086557">
    <property type="protein sequence ID" value="CAD9637029.1"/>
    <property type="molecule type" value="Transcribed_RNA"/>
</dbReference>
<feature type="chain" id="PRO_5031108312" description="Glycosyltransferase family 25 protein" evidence="1">
    <location>
        <begin position="20"/>
        <end position="326"/>
    </location>
</feature>
<evidence type="ECO:0000256" key="1">
    <source>
        <dbReference type="SAM" id="SignalP"/>
    </source>
</evidence>
<proteinExistence type="predicted"/>
<feature type="signal peptide" evidence="1">
    <location>
        <begin position="1"/>
        <end position="19"/>
    </location>
</feature>
<organism evidence="2">
    <name type="scientific">Zooxanthella nutricula</name>
    <dbReference type="NCBI Taxonomy" id="1333877"/>
    <lineage>
        <taxon>Eukaryota</taxon>
        <taxon>Sar</taxon>
        <taxon>Alveolata</taxon>
        <taxon>Dinophyceae</taxon>
        <taxon>Peridiniales</taxon>
        <taxon>Peridiniales incertae sedis</taxon>
        <taxon>Zooxanthella</taxon>
    </lineage>
</organism>
<evidence type="ECO:0008006" key="3">
    <source>
        <dbReference type="Google" id="ProtNLM"/>
    </source>
</evidence>
<protein>
    <recommendedName>
        <fullName evidence="3">Glycosyltransferase family 25 protein</fullName>
    </recommendedName>
</protein>
<evidence type="ECO:0000313" key="2">
    <source>
        <dbReference type="EMBL" id="CAD9637029.1"/>
    </source>
</evidence>
<gene>
    <name evidence="2" type="ORF">BRAN1462_LOCUS54851</name>
</gene>
<reference evidence="2" key="1">
    <citation type="submission" date="2021-01" db="EMBL/GenBank/DDBJ databases">
        <authorList>
            <person name="Corre E."/>
            <person name="Pelletier E."/>
            <person name="Niang G."/>
            <person name="Scheremetjew M."/>
            <person name="Finn R."/>
            <person name="Kale V."/>
            <person name="Holt S."/>
            <person name="Cochrane G."/>
            <person name="Meng A."/>
            <person name="Brown T."/>
            <person name="Cohen L."/>
        </authorList>
    </citation>
    <scope>NUCLEOTIDE SEQUENCE</scope>
    <source>
        <strain evidence="2">RCC3387</strain>
    </source>
</reference>
<dbReference type="AlphaFoldDB" id="A0A7S2QA45"/>
<keyword evidence="1" id="KW-0732">Signal</keyword>